<feature type="compositionally biased region" description="Basic and acidic residues" evidence="1">
    <location>
        <begin position="335"/>
        <end position="393"/>
    </location>
</feature>
<dbReference type="OrthoDB" id="442243at2759"/>
<feature type="compositionally biased region" description="Polar residues" evidence="1">
    <location>
        <begin position="403"/>
        <end position="412"/>
    </location>
</feature>
<proteinExistence type="predicted"/>
<reference evidence="2" key="1">
    <citation type="submission" date="2020-12" db="EMBL/GenBank/DDBJ databases">
        <title>Metabolic potential, ecology and presence of endohyphal bacteria is reflected in genomic diversity of Mucoromycotina.</title>
        <authorList>
            <person name="Muszewska A."/>
            <person name="Okrasinska A."/>
            <person name="Steczkiewicz K."/>
            <person name="Drgas O."/>
            <person name="Orlowska M."/>
            <person name="Perlinska-Lenart U."/>
            <person name="Aleksandrzak-Piekarczyk T."/>
            <person name="Szatraj K."/>
            <person name="Zielenkiewicz U."/>
            <person name="Pilsyk S."/>
            <person name="Malc E."/>
            <person name="Mieczkowski P."/>
            <person name="Kruszewska J.S."/>
            <person name="Biernat P."/>
            <person name="Pawlowska J."/>
        </authorList>
    </citation>
    <scope>NUCLEOTIDE SEQUENCE</scope>
    <source>
        <strain evidence="2">WA0000067209</strain>
    </source>
</reference>
<dbReference type="PANTHER" id="PTHR47842">
    <property type="entry name" value="EXPRESSED PROTEIN"/>
    <property type="match status" value="1"/>
</dbReference>
<evidence type="ECO:0008006" key="4">
    <source>
        <dbReference type="Google" id="ProtNLM"/>
    </source>
</evidence>
<feature type="compositionally biased region" description="Basic and acidic residues" evidence="1">
    <location>
        <begin position="448"/>
        <end position="461"/>
    </location>
</feature>
<comment type="caution">
    <text evidence="2">The sequence shown here is derived from an EMBL/GenBank/DDBJ whole genome shotgun (WGS) entry which is preliminary data.</text>
</comment>
<evidence type="ECO:0000313" key="3">
    <source>
        <dbReference type="Proteomes" id="UP000654370"/>
    </source>
</evidence>
<organism evidence="2 3">
    <name type="scientific">Mortierella isabellina</name>
    <name type="common">Filamentous fungus</name>
    <name type="synonym">Umbelopsis isabellina</name>
    <dbReference type="NCBI Taxonomy" id="91625"/>
    <lineage>
        <taxon>Eukaryota</taxon>
        <taxon>Fungi</taxon>
        <taxon>Fungi incertae sedis</taxon>
        <taxon>Mucoromycota</taxon>
        <taxon>Mucoromycotina</taxon>
        <taxon>Umbelopsidomycetes</taxon>
        <taxon>Umbelopsidales</taxon>
        <taxon>Umbelopsidaceae</taxon>
        <taxon>Umbelopsis</taxon>
    </lineage>
</organism>
<accession>A0A8H7PMA4</accession>
<name>A0A8H7PMA4_MORIS</name>
<evidence type="ECO:0000256" key="1">
    <source>
        <dbReference type="SAM" id="MobiDB-lite"/>
    </source>
</evidence>
<sequence length="461" mass="49970">DFPESVRTVLTNSLQIDVDAVVYPSYRTQGSLKQAVDGLADWLIEETQKREAEIKRLGGNGHVLVVLMAHSMGGIVSADTIIHFQPPENESKKSTYSLSRNRPNIIGLIAYDTPFYSLNHNVVSGPAWERFQQVHQTYSTVSTGYSLVSSILPSAATATAAASSSKKMLTDGAKKASKGGRWGLVAGVAAGVAATAAAAYMQRDRVTEGVTYLTEHLQFVSALAHSSDCRSRVEKLARVPNLEFRCFYTRIPASEKKDARTFIAAPPKETSRFFEPADSSADGEIAAHTGMFDPSTNSNCYTLRSSTVNVVTTMVHKFEEWRDHQTITDGDVVEDEKATTDEKGTNGEDNTEGKEAYTEEKTVADKDVTPEENTKADKDVTVEEKSAADKDLATDENNIADKASTSENNITTEGKVATEDNATADKEPTTDDKIAVDKTTATGEQISTEEKATAGENTKPE</sequence>
<dbReference type="AlphaFoldDB" id="A0A8H7PMA4"/>
<keyword evidence="3" id="KW-1185">Reference proteome</keyword>
<feature type="region of interest" description="Disordered" evidence="1">
    <location>
        <begin position="327"/>
        <end position="461"/>
    </location>
</feature>
<feature type="compositionally biased region" description="Basic and acidic residues" evidence="1">
    <location>
        <begin position="423"/>
        <end position="436"/>
    </location>
</feature>
<dbReference type="EMBL" id="JAEPQZ010000010">
    <property type="protein sequence ID" value="KAG2176350.1"/>
    <property type="molecule type" value="Genomic_DNA"/>
</dbReference>
<feature type="non-terminal residue" evidence="2">
    <location>
        <position position="1"/>
    </location>
</feature>
<dbReference type="PANTHER" id="PTHR47842:SF1">
    <property type="entry name" value="DUF676 DOMAIN-CONTAINING PROTEIN"/>
    <property type="match status" value="1"/>
</dbReference>
<gene>
    <name evidence="2" type="ORF">INT43_005584</name>
</gene>
<dbReference type="Proteomes" id="UP000654370">
    <property type="component" value="Unassembled WGS sequence"/>
</dbReference>
<protein>
    <recommendedName>
        <fullName evidence="4">DUF676 domain-containing protein</fullName>
    </recommendedName>
</protein>
<evidence type="ECO:0000313" key="2">
    <source>
        <dbReference type="EMBL" id="KAG2176350.1"/>
    </source>
</evidence>